<reference evidence="1 2" key="1">
    <citation type="submission" date="2024-07" db="EMBL/GenBank/DDBJ databases">
        <title>Molecular mechanisms and environmental adaptations of flagellar loss and biofilm growth of Rhodanobacter under environmental stress.</title>
        <authorList>
            <person name="Chen M."/>
        </authorList>
    </citation>
    <scope>NUCLEOTIDE SEQUENCE [LARGE SCALE GENOMIC DNA]</scope>
    <source>
        <strain evidence="1 2">RS22</strain>
    </source>
</reference>
<dbReference type="Proteomes" id="UP001562159">
    <property type="component" value="Unassembled WGS sequence"/>
</dbReference>
<proteinExistence type="predicted"/>
<dbReference type="EMBL" id="JBGBPY010000001">
    <property type="protein sequence ID" value="MEY2184248.1"/>
    <property type="molecule type" value="Genomic_DNA"/>
</dbReference>
<evidence type="ECO:0008006" key="3">
    <source>
        <dbReference type="Google" id="ProtNLM"/>
    </source>
</evidence>
<gene>
    <name evidence="1" type="ORF">AB7878_17685</name>
</gene>
<evidence type="ECO:0000313" key="1">
    <source>
        <dbReference type="EMBL" id="MEY2184248.1"/>
    </source>
</evidence>
<sequence>MSSEALPFDPRSLTSRELSNEDVYITYSPKAGRAVALVGVARLAFWLENEFDPTTQAVVERPRDLELYSGRTIELDFWTRGTDGAETFWAVQGIEECDRVNDGLQPKEATLWDQAAHRAGLSLKFVFEHELQHRAHSIANYLRLLPHIQAARRRAEVPSIAGRVKELFSPVVTSLSFQQIEGSLSQIPADVVRMATCTLLHEGWLGFQKELPLSSHSRLTRGAE</sequence>
<comment type="caution">
    <text evidence="1">The sequence shown here is derived from an EMBL/GenBank/DDBJ whole genome shotgun (WGS) entry which is preliminary data.</text>
</comment>
<keyword evidence="2" id="KW-1185">Reference proteome</keyword>
<protein>
    <recommendedName>
        <fullName evidence="3">TnsA endonuclease N-terminal domain-containing protein</fullName>
    </recommendedName>
</protein>
<accession>A0ABV4AVL9</accession>
<name>A0ABV4AVL9_9GAMM</name>
<evidence type="ECO:0000313" key="2">
    <source>
        <dbReference type="Proteomes" id="UP001562159"/>
    </source>
</evidence>
<organism evidence="1 2">
    <name type="scientific">Rhodanobacter humi</name>
    <dbReference type="NCBI Taxonomy" id="1888173"/>
    <lineage>
        <taxon>Bacteria</taxon>
        <taxon>Pseudomonadati</taxon>
        <taxon>Pseudomonadota</taxon>
        <taxon>Gammaproteobacteria</taxon>
        <taxon>Lysobacterales</taxon>
        <taxon>Rhodanobacteraceae</taxon>
        <taxon>Rhodanobacter</taxon>
    </lineage>
</organism>